<dbReference type="SMART" id="SM00457">
    <property type="entry name" value="MACPF"/>
    <property type="match status" value="1"/>
</dbReference>
<dbReference type="Proteomes" id="UP000177870">
    <property type="component" value="Chromosome"/>
</dbReference>
<name>A0A1D8TS76_9CYAN</name>
<dbReference type="Pfam" id="PF01823">
    <property type="entry name" value="MACPF"/>
    <property type="match status" value="1"/>
</dbReference>
<proteinExistence type="predicted"/>
<evidence type="ECO:0000259" key="2">
    <source>
        <dbReference type="PROSITE" id="PS51412"/>
    </source>
</evidence>
<dbReference type="AlphaFoldDB" id="A0A1D8TS76"/>
<feature type="region of interest" description="Disordered" evidence="1">
    <location>
        <begin position="203"/>
        <end position="224"/>
    </location>
</feature>
<organism evidence="3 4">
    <name type="scientific">Moorena producens PAL-8-15-08-1</name>
    <dbReference type="NCBI Taxonomy" id="1458985"/>
    <lineage>
        <taxon>Bacteria</taxon>
        <taxon>Bacillati</taxon>
        <taxon>Cyanobacteriota</taxon>
        <taxon>Cyanophyceae</taxon>
        <taxon>Coleofasciculales</taxon>
        <taxon>Coleofasciculaceae</taxon>
        <taxon>Moorena</taxon>
    </lineage>
</organism>
<dbReference type="OrthoDB" id="1038436at2"/>
<feature type="compositionally biased region" description="Polar residues" evidence="1">
    <location>
        <begin position="203"/>
        <end position="222"/>
    </location>
</feature>
<evidence type="ECO:0000313" key="4">
    <source>
        <dbReference type="Proteomes" id="UP000177870"/>
    </source>
</evidence>
<dbReference type="InterPro" id="IPR020864">
    <property type="entry name" value="MACPF"/>
</dbReference>
<accession>A0A1D8TS76</accession>
<dbReference type="EMBL" id="CP017599">
    <property type="protein sequence ID" value="AOX00455.1"/>
    <property type="molecule type" value="Genomic_DNA"/>
</dbReference>
<dbReference type="PROSITE" id="PS51412">
    <property type="entry name" value="MACPF_2"/>
    <property type="match status" value="1"/>
</dbReference>
<reference evidence="4" key="1">
    <citation type="submission" date="2016-10" db="EMBL/GenBank/DDBJ databases">
        <title>Comparative genomics uncovers the prolific and rare metabolic potential of the cyanobacterial genus Moorea.</title>
        <authorList>
            <person name="Leao T."/>
            <person name="Castelao G."/>
            <person name="Korobeynikov A."/>
            <person name="Monroe E.A."/>
            <person name="Podell S."/>
            <person name="Glukhov E."/>
            <person name="Allen E."/>
            <person name="Gerwick W.H."/>
            <person name="Gerwick L."/>
        </authorList>
    </citation>
    <scope>NUCLEOTIDE SEQUENCE [LARGE SCALE GENOMIC DNA]</scope>
    <source>
        <strain evidence="4">PAL-8-15-08-1</strain>
    </source>
</reference>
<gene>
    <name evidence="3" type="ORF">BJP34_14205</name>
</gene>
<feature type="domain" description="MACPF" evidence="2">
    <location>
        <begin position="1"/>
        <end position="298"/>
    </location>
</feature>
<dbReference type="RefSeq" id="WP_070392916.1">
    <property type="nucleotide sequence ID" value="NZ_CP017599.1"/>
</dbReference>
<evidence type="ECO:0000256" key="1">
    <source>
        <dbReference type="SAM" id="MobiDB-lite"/>
    </source>
</evidence>
<sequence>MANNLTGIGYLGCTYDIYGYYARANSVNTSKRLFSLPDADTEITVYGDQYSYPKDAIGTPVLLYEADEKTSSYESTEELYTKMSVSANLSGSYGLFSSEVSAKYSESYTSSSYFYHVEKSGYVNSYKLTLDLDYALNNLDEDFKDDLYNMKADELVAKYGTHFLYEAVFGGRWSYSQSVSKFSYSSSQEAEVQVDANYGDYSGSISTSNQTDESQSNNQSNGEFWCIGGTPETLEDFNDWAASVSGNFVLVDFTSDSLKKISELVENDDARKNEIDAAIQAVLDAGTNPSSTELTTSSQTHEWIAGDNEDMEVDSLAKDGYAVVGFGGRIKDKKVNLTAVCYLNLSTAQRQWKVFGDETTFNQTDYEILGEVPEGCVVTGIGLKGEGSKFTKMVLYYQELTPGSSTNNYLETNLQSIAFKGKNEESSPDSSYEVEFNPGDNNDMVITGIAVGYRGKKEKVNYLKLYRNTIVEK</sequence>
<protein>
    <recommendedName>
        <fullName evidence="2">MACPF domain-containing protein</fullName>
    </recommendedName>
</protein>
<dbReference type="KEGG" id="mpro:BJP34_14205"/>
<evidence type="ECO:0000313" key="3">
    <source>
        <dbReference type="EMBL" id="AOX00455.1"/>
    </source>
</evidence>